<dbReference type="Proteomes" id="UP000054270">
    <property type="component" value="Unassembled WGS sequence"/>
</dbReference>
<dbReference type="STRING" id="945553.A0A0D2PGM3"/>
<dbReference type="SUPFAM" id="SSF51197">
    <property type="entry name" value="Clavaminate synthase-like"/>
    <property type="match status" value="1"/>
</dbReference>
<keyword evidence="4" id="KW-1185">Reference proteome</keyword>
<dbReference type="Gene3D" id="2.60.120.330">
    <property type="entry name" value="B-lactam Antibiotic, Isopenicillin N Synthase, Chain"/>
    <property type="match status" value="1"/>
</dbReference>
<comment type="similarity">
    <text evidence="1">Belongs to the iron/ascorbate-dependent oxidoreductase family.</text>
</comment>
<feature type="domain" description="Fe2OG dioxygenase" evidence="2">
    <location>
        <begin position="179"/>
        <end position="282"/>
    </location>
</feature>
<dbReference type="Pfam" id="PF03171">
    <property type="entry name" value="2OG-FeII_Oxy"/>
    <property type="match status" value="1"/>
</dbReference>
<gene>
    <name evidence="3" type="ORF">HYPSUDRAFT_32036</name>
</gene>
<keyword evidence="1" id="KW-0479">Metal-binding</keyword>
<dbReference type="InterPro" id="IPR026992">
    <property type="entry name" value="DIOX_N"/>
</dbReference>
<dbReference type="InterPro" id="IPR005123">
    <property type="entry name" value="Oxoglu/Fe-dep_dioxygenase_dom"/>
</dbReference>
<dbReference type="PANTHER" id="PTHR47990">
    <property type="entry name" value="2-OXOGLUTARATE (2OG) AND FE(II)-DEPENDENT OXYGENASE SUPERFAMILY PROTEIN-RELATED"/>
    <property type="match status" value="1"/>
</dbReference>
<dbReference type="OrthoDB" id="406156at2759"/>
<evidence type="ECO:0000256" key="1">
    <source>
        <dbReference type="RuleBase" id="RU003682"/>
    </source>
</evidence>
<dbReference type="OMA" id="RDRNEFY"/>
<dbReference type="InterPro" id="IPR027443">
    <property type="entry name" value="IPNS-like_sf"/>
</dbReference>
<dbReference type="PROSITE" id="PS51471">
    <property type="entry name" value="FE2OG_OXY"/>
    <property type="match status" value="1"/>
</dbReference>
<name>A0A0D2PGM3_HYPSF</name>
<dbReference type="GO" id="GO:0016491">
    <property type="term" value="F:oxidoreductase activity"/>
    <property type="evidence" value="ECO:0007669"/>
    <property type="project" value="UniProtKB-KW"/>
</dbReference>
<dbReference type="AlphaFoldDB" id="A0A0D2PGM3"/>
<reference evidence="4" key="1">
    <citation type="submission" date="2014-04" db="EMBL/GenBank/DDBJ databases">
        <title>Evolutionary Origins and Diversification of the Mycorrhizal Mutualists.</title>
        <authorList>
            <consortium name="DOE Joint Genome Institute"/>
            <consortium name="Mycorrhizal Genomics Consortium"/>
            <person name="Kohler A."/>
            <person name="Kuo A."/>
            <person name="Nagy L.G."/>
            <person name="Floudas D."/>
            <person name="Copeland A."/>
            <person name="Barry K.W."/>
            <person name="Cichocki N."/>
            <person name="Veneault-Fourrey C."/>
            <person name="LaButti K."/>
            <person name="Lindquist E.A."/>
            <person name="Lipzen A."/>
            <person name="Lundell T."/>
            <person name="Morin E."/>
            <person name="Murat C."/>
            <person name="Riley R."/>
            <person name="Ohm R."/>
            <person name="Sun H."/>
            <person name="Tunlid A."/>
            <person name="Henrissat B."/>
            <person name="Grigoriev I.V."/>
            <person name="Hibbett D.S."/>
            <person name="Martin F."/>
        </authorList>
    </citation>
    <scope>NUCLEOTIDE SEQUENCE [LARGE SCALE GENOMIC DNA]</scope>
    <source>
        <strain evidence="4">FD-334 SS-4</strain>
    </source>
</reference>
<keyword evidence="1" id="KW-0560">Oxidoreductase</keyword>
<dbReference type="EMBL" id="KN817518">
    <property type="protein sequence ID" value="KJA29994.1"/>
    <property type="molecule type" value="Genomic_DNA"/>
</dbReference>
<dbReference type="GO" id="GO:0046872">
    <property type="term" value="F:metal ion binding"/>
    <property type="evidence" value="ECO:0007669"/>
    <property type="project" value="UniProtKB-KW"/>
</dbReference>
<accession>A0A0D2PGM3</accession>
<keyword evidence="1" id="KW-0408">Iron</keyword>
<organism evidence="3 4">
    <name type="scientific">Hypholoma sublateritium (strain FD-334 SS-4)</name>
    <dbReference type="NCBI Taxonomy" id="945553"/>
    <lineage>
        <taxon>Eukaryota</taxon>
        <taxon>Fungi</taxon>
        <taxon>Dikarya</taxon>
        <taxon>Basidiomycota</taxon>
        <taxon>Agaricomycotina</taxon>
        <taxon>Agaricomycetes</taxon>
        <taxon>Agaricomycetidae</taxon>
        <taxon>Agaricales</taxon>
        <taxon>Agaricineae</taxon>
        <taxon>Strophariaceae</taxon>
        <taxon>Hypholoma</taxon>
    </lineage>
</organism>
<evidence type="ECO:0000313" key="3">
    <source>
        <dbReference type="EMBL" id="KJA29994.1"/>
    </source>
</evidence>
<sequence>MPALTFPTFPEDIPTHPLLIIDYSLIADRDPQEIDRLWEAATKLGFWYLKNHGADEAADNMFALGEETMALPLEERMKFEQGDDGMSFGYKAAGANAVNASGEPDTTDFLNVAKDDALAWPKIARRSYPSTANARMESTLGPFVRKSLEINNLLLEIFNDKLGLPTGALLEKHKTEEFSGSEARIIRNKPTSSTTKQAIGSHTDFGSLSFLHNRLGGLQVLVPGAESWQYVKPIPGHAICNVGDALHILSGGILRSNLHRVIPPPGAQAGLERWSLVYFTRPGNSVVLRALVEQSPIIAEAVKRTPEKNFDTGATALDWFTRRIKNQRLKNRQGPETWMASRGTEVVQKE</sequence>
<dbReference type="InterPro" id="IPR044861">
    <property type="entry name" value="IPNS-like_FE2OG_OXY"/>
</dbReference>
<dbReference type="InterPro" id="IPR050231">
    <property type="entry name" value="Iron_ascorbate_oxido_reductase"/>
</dbReference>
<dbReference type="Pfam" id="PF14226">
    <property type="entry name" value="DIOX_N"/>
    <property type="match status" value="1"/>
</dbReference>
<proteinExistence type="inferred from homology"/>
<evidence type="ECO:0000259" key="2">
    <source>
        <dbReference type="PROSITE" id="PS51471"/>
    </source>
</evidence>
<evidence type="ECO:0000313" key="4">
    <source>
        <dbReference type="Proteomes" id="UP000054270"/>
    </source>
</evidence>
<protein>
    <recommendedName>
        <fullName evidence="2">Fe2OG dioxygenase domain-containing protein</fullName>
    </recommendedName>
</protein>